<evidence type="ECO:0000256" key="2">
    <source>
        <dbReference type="ARBA" id="ARBA00022692"/>
    </source>
</evidence>
<dbReference type="GO" id="GO:0016020">
    <property type="term" value="C:membrane"/>
    <property type="evidence" value="ECO:0007669"/>
    <property type="project" value="UniProtKB-SubCell"/>
</dbReference>
<evidence type="ECO:0000256" key="3">
    <source>
        <dbReference type="ARBA" id="ARBA00022989"/>
    </source>
</evidence>
<dbReference type="InterPro" id="IPR004853">
    <property type="entry name" value="Sugar_P_trans_dom"/>
</dbReference>
<feature type="transmembrane region" description="Helical" evidence="5">
    <location>
        <begin position="130"/>
        <end position="151"/>
    </location>
</feature>
<evidence type="ECO:0000313" key="8">
    <source>
        <dbReference type="Proteomes" id="UP001489004"/>
    </source>
</evidence>
<dbReference type="EMBL" id="JALJOR010000001">
    <property type="protein sequence ID" value="KAK9829753.1"/>
    <property type="molecule type" value="Genomic_DNA"/>
</dbReference>
<evidence type="ECO:0000259" key="6">
    <source>
        <dbReference type="Pfam" id="PF03151"/>
    </source>
</evidence>
<organism evidence="7 8">
    <name type="scientific">[Myrmecia] bisecta</name>
    <dbReference type="NCBI Taxonomy" id="41462"/>
    <lineage>
        <taxon>Eukaryota</taxon>
        <taxon>Viridiplantae</taxon>
        <taxon>Chlorophyta</taxon>
        <taxon>core chlorophytes</taxon>
        <taxon>Trebouxiophyceae</taxon>
        <taxon>Trebouxiales</taxon>
        <taxon>Trebouxiaceae</taxon>
        <taxon>Myrmecia</taxon>
    </lineage>
</organism>
<keyword evidence="8" id="KW-1185">Reference proteome</keyword>
<evidence type="ECO:0000256" key="1">
    <source>
        <dbReference type="ARBA" id="ARBA00004141"/>
    </source>
</evidence>
<gene>
    <name evidence="7" type="ORF">WJX72_007680</name>
</gene>
<sequence length="288" mass="31000">MVDDGFRYPMMLTGLGQLASTLSGWLVAKAGLMSLGPPPALSFYLTRLMPVVVCTAGTLYLGNVSYLSLSVAFIQILKVLTPAITLSVCLVFGLERLTWPLFLSVSLITVGTGIATVVETGVPGFSWSGFTSFVASAFLEAIRVVLIQLLLGRLKYNAVEVLVFLGPPTAALLLAGAYIWEWEGLTHGGFQLMQRSPLLYLLAIFTGFAVNITTAFAIKTTSSLTFKCFGVLKNSAVVAFGIVYGDLVTMSQMLGYMLSVAGFGLYTHHKWVQSQKEAALRKSAKKAQ</sequence>
<reference evidence="7 8" key="1">
    <citation type="journal article" date="2024" name="Nat. Commun.">
        <title>Phylogenomics reveals the evolutionary origins of lichenization in chlorophyte algae.</title>
        <authorList>
            <person name="Puginier C."/>
            <person name="Libourel C."/>
            <person name="Otte J."/>
            <person name="Skaloud P."/>
            <person name="Haon M."/>
            <person name="Grisel S."/>
            <person name="Petersen M."/>
            <person name="Berrin J.G."/>
            <person name="Delaux P.M."/>
            <person name="Dal Grande F."/>
            <person name="Keller J."/>
        </authorList>
    </citation>
    <scope>NUCLEOTIDE SEQUENCE [LARGE SCALE GENOMIC DNA]</scope>
    <source>
        <strain evidence="7 8">SAG 2043</strain>
    </source>
</reference>
<dbReference type="InterPro" id="IPR050186">
    <property type="entry name" value="TPT_transporter"/>
</dbReference>
<feature type="transmembrane region" description="Helical" evidence="5">
    <location>
        <begin position="199"/>
        <end position="218"/>
    </location>
</feature>
<comment type="caution">
    <text evidence="7">The sequence shown here is derived from an EMBL/GenBank/DDBJ whole genome shotgun (WGS) entry which is preliminary data.</text>
</comment>
<keyword evidence="3 5" id="KW-1133">Transmembrane helix</keyword>
<feature type="transmembrane region" description="Helical" evidence="5">
    <location>
        <begin position="67"/>
        <end position="92"/>
    </location>
</feature>
<protein>
    <recommendedName>
        <fullName evidence="6">Sugar phosphate transporter domain-containing protein</fullName>
    </recommendedName>
</protein>
<dbReference type="Pfam" id="PF03151">
    <property type="entry name" value="TPT"/>
    <property type="match status" value="1"/>
</dbReference>
<keyword evidence="2 5" id="KW-0812">Transmembrane</keyword>
<proteinExistence type="predicted"/>
<accession>A0AAW1R873</accession>
<comment type="subcellular location">
    <subcellularLocation>
        <location evidence="1">Membrane</location>
        <topology evidence="1">Multi-pass membrane protein</topology>
    </subcellularLocation>
</comment>
<feature type="transmembrane region" description="Helical" evidence="5">
    <location>
        <begin position="40"/>
        <end position="61"/>
    </location>
</feature>
<evidence type="ECO:0000256" key="4">
    <source>
        <dbReference type="ARBA" id="ARBA00023136"/>
    </source>
</evidence>
<feature type="transmembrane region" description="Helical" evidence="5">
    <location>
        <begin position="99"/>
        <end position="118"/>
    </location>
</feature>
<name>A0AAW1R873_9CHLO</name>
<feature type="transmembrane region" description="Helical" evidence="5">
    <location>
        <begin position="6"/>
        <end position="28"/>
    </location>
</feature>
<evidence type="ECO:0000313" key="7">
    <source>
        <dbReference type="EMBL" id="KAK9829753.1"/>
    </source>
</evidence>
<feature type="domain" description="Sugar phosphate transporter" evidence="6">
    <location>
        <begin position="6"/>
        <end position="266"/>
    </location>
</feature>
<dbReference type="AlphaFoldDB" id="A0AAW1R873"/>
<dbReference type="Proteomes" id="UP001489004">
    <property type="component" value="Unassembled WGS sequence"/>
</dbReference>
<feature type="transmembrane region" description="Helical" evidence="5">
    <location>
        <begin position="158"/>
        <end position="179"/>
    </location>
</feature>
<evidence type="ECO:0000256" key="5">
    <source>
        <dbReference type="SAM" id="Phobius"/>
    </source>
</evidence>
<keyword evidence="4 5" id="KW-0472">Membrane</keyword>
<dbReference type="PANTHER" id="PTHR11132">
    <property type="entry name" value="SOLUTE CARRIER FAMILY 35"/>
    <property type="match status" value="1"/>
</dbReference>